<reference evidence="6" key="1">
    <citation type="submission" date="2015-07" db="EMBL/GenBank/DDBJ databases">
        <title>Complete genome sequence and phylogenetic analysis of Limnochorda pilosa.</title>
        <authorList>
            <person name="Watanabe M."/>
            <person name="Kojima H."/>
            <person name="Fukui M."/>
        </authorList>
    </citation>
    <scope>NUCLEOTIDE SEQUENCE [LARGE SCALE GENOMIC DNA]</scope>
    <source>
        <strain evidence="6">HC45</strain>
    </source>
</reference>
<dbReference type="Gene3D" id="3.90.1510.10">
    <property type="entry name" value="Glycerate kinase, domain 2"/>
    <property type="match status" value="1"/>
</dbReference>
<gene>
    <name evidence="5" type="ORF">LIP_2816</name>
</gene>
<dbReference type="EMBL" id="AP014924">
    <property type="protein sequence ID" value="BAS28645.1"/>
    <property type="molecule type" value="Genomic_DNA"/>
</dbReference>
<dbReference type="Pfam" id="PF02595">
    <property type="entry name" value="Gly_kinase"/>
    <property type="match status" value="1"/>
</dbReference>
<dbReference type="InterPro" id="IPR036129">
    <property type="entry name" value="Glycerate_kinase_sf"/>
</dbReference>
<dbReference type="AlphaFoldDB" id="A0A0K2SNH0"/>
<dbReference type="PANTHER" id="PTHR21599:SF0">
    <property type="entry name" value="GLYCERATE KINASE"/>
    <property type="match status" value="1"/>
</dbReference>
<dbReference type="Proteomes" id="UP000065807">
    <property type="component" value="Chromosome"/>
</dbReference>
<reference evidence="6" key="2">
    <citation type="journal article" date="2016" name="Int. J. Syst. Evol. Microbiol.">
        <title>Complete genome sequence and cell structure of Limnochorda pilosa, a Gram-negative spore-former within the phylum Firmicutes.</title>
        <authorList>
            <person name="Watanabe M."/>
            <person name="Kojima H."/>
            <person name="Fukui M."/>
        </authorList>
    </citation>
    <scope>NUCLEOTIDE SEQUENCE [LARGE SCALE GENOMIC DNA]</scope>
    <source>
        <strain evidence="6">HC45</strain>
    </source>
</reference>
<dbReference type="RefSeq" id="WP_068139300.1">
    <property type="nucleotide sequence ID" value="NZ_AP014924.1"/>
</dbReference>
<proteinExistence type="inferred from homology"/>
<accession>A0A0K2SNH0</accession>
<evidence type="ECO:0000313" key="6">
    <source>
        <dbReference type="Proteomes" id="UP000065807"/>
    </source>
</evidence>
<evidence type="ECO:0000313" key="5">
    <source>
        <dbReference type="EMBL" id="BAS28645.1"/>
    </source>
</evidence>
<protein>
    <submittedName>
        <fullName evidence="5">Glycerate kinase</fullName>
    </submittedName>
</protein>
<dbReference type="GO" id="GO:0031388">
    <property type="term" value="P:organic acid phosphorylation"/>
    <property type="evidence" value="ECO:0007669"/>
    <property type="project" value="UniProtKB-UniRule"/>
</dbReference>
<comment type="similarity">
    <text evidence="1 4">Belongs to the glycerate kinase type-1 family.</text>
</comment>
<keyword evidence="2 4" id="KW-0808">Transferase</keyword>
<evidence type="ECO:0000256" key="2">
    <source>
        <dbReference type="ARBA" id="ARBA00022679"/>
    </source>
</evidence>
<dbReference type="GO" id="GO:0008887">
    <property type="term" value="F:glycerate kinase activity"/>
    <property type="evidence" value="ECO:0007669"/>
    <property type="project" value="UniProtKB-UniRule"/>
</dbReference>
<name>A0A0K2SNH0_LIMPI</name>
<dbReference type="PATRIC" id="fig|1555112.3.peg.2860"/>
<dbReference type="InterPro" id="IPR018193">
    <property type="entry name" value="Glyc_kinase_flavodox-like_fold"/>
</dbReference>
<sequence>MRVVIAPDSFKGSLDAADVAAALARGIARAWPGAEVVSLPVADGGEGWVDTLVHASGGSFLTRRVTGPLGEPVEARYGLIGQGNQRAAVIEMAAASGLPLVPPDRRDPRITTTRGTGELIRDALAQGARRLLVGIGGSATNDGGAGMAAALGVRLLDDRGAELPPGGAALARLARVDLAGLEPGLAQVEVVVACDVDNPLTGERGASAIYGPQKGATPAIVRELDAALGHFADVVEGALGRRLRDEPGAGAAGGLGFGMMAFAGARLQPGIELALDTLQADRLLVGASLVLTAEGRLDRQTLHGKVPLGVARRARKHGVPVVALGGGVEPLPVEMLEALRASGIEAVVPTLEEPCSLEEAMDPEKTRKRLERAGERVARLIGIGHAQRAGP</sequence>
<dbReference type="SUPFAM" id="SSF110738">
    <property type="entry name" value="Glycerate kinase I"/>
    <property type="match status" value="1"/>
</dbReference>
<dbReference type="PANTHER" id="PTHR21599">
    <property type="entry name" value="GLYCERATE KINASE"/>
    <property type="match status" value="1"/>
</dbReference>
<keyword evidence="3 4" id="KW-0418">Kinase</keyword>
<evidence type="ECO:0000256" key="4">
    <source>
        <dbReference type="PIRNR" id="PIRNR006078"/>
    </source>
</evidence>
<organism evidence="5 6">
    <name type="scientific">Limnochorda pilosa</name>
    <dbReference type="NCBI Taxonomy" id="1555112"/>
    <lineage>
        <taxon>Bacteria</taxon>
        <taxon>Bacillati</taxon>
        <taxon>Bacillota</taxon>
        <taxon>Limnochordia</taxon>
        <taxon>Limnochordales</taxon>
        <taxon>Limnochordaceae</taxon>
        <taxon>Limnochorda</taxon>
    </lineage>
</organism>
<keyword evidence="6" id="KW-1185">Reference proteome</keyword>
<dbReference type="PIRSF" id="PIRSF006078">
    <property type="entry name" value="GlxK"/>
    <property type="match status" value="1"/>
</dbReference>
<dbReference type="InterPro" id="IPR018197">
    <property type="entry name" value="Glycerate_kinase_RE-like"/>
</dbReference>
<evidence type="ECO:0000256" key="1">
    <source>
        <dbReference type="ARBA" id="ARBA00006284"/>
    </source>
</evidence>
<dbReference type="Gene3D" id="3.40.50.10350">
    <property type="entry name" value="Glycerate kinase, domain 1"/>
    <property type="match status" value="1"/>
</dbReference>
<dbReference type="STRING" id="1555112.LIP_2816"/>
<dbReference type="KEGG" id="lpil:LIP_2816"/>
<evidence type="ECO:0000256" key="3">
    <source>
        <dbReference type="ARBA" id="ARBA00022777"/>
    </source>
</evidence>
<dbReference type="NCBIfam" id="TIGR00045">
    <property type="entry name" value="glycerate kinase"/>
    <property type="match status" value="1"/>
</dbReference>
<dbReference type="InterPro" id="IPR004381">
    <property type="entry name" value="Glycerate_kinase"/>
</dbReference>